<evidence type="ECO:0000313" key="2">
    <source>
        <dbReference type="EMBL" id="QCK14635.1"/>
    </source>
</evidence>
<dbReference type="Proteomes" id="UP000298616">
    <property type="component" value="Chromosome"/>
</dbReference>
<name>A0A4D7JUX4_9BACT</name>
<feature type="transmembrane region" description="Helical" evidence="1">
    <location>
        <begin position="7"/>
        <end position="27"/>
    </location>
</feature>
<keyword evidence="1" id="KW-1133">Transmembrane helix</keyword>
<dbReference type="OrthoDB" id="982604at2"/>
<dbReference type="KEGG" id="fpf:DCC35_07710"/>
<dbReference type="AlphaFoldDB" id="A0A4D7JUX4"/>
<protein>
    <submittedName>
        <fullName evidence="2">Uncharacterized protein</fullName>
    </submittedName>
</protein>
<keyword evidence="1" id="KW-0472">Membrane</keyword>
<evidence type="ECO:0000256" key="1">
    <source>
        <dbReference type="SAM" id="Phobius"/>
    </source>
</evidence>
<sequence>MNKTFKVGILLVILAVPAFIFVFLHSFGRNHFDTQTYYPNGVDSVLSNCVKKTSGQYRVSHSFFSNDSINVFLLNSDPVIHSGLTSTWESWFNAYYEMPVSFKQILPESLCLQNTYSIDNIQCVNSEEMEELYCDLIVKEESLNNPYGVLINEDKVIKGYFELNDRKEIDRLFSEIQILLTNYE</sequence>
<dbReference type="EMBL" id="CP028923">
    <property type="protein sequence ID" value="QCK14635.1"/>
    <property type="molecule type" value="Genomic_DNA"/>
</dbReference>
<evidence type="ECO:0000313" key="3">
    <source>
        <dbReference type="Proteomes" id="UP000298616"/>
    </source>
</evidence>
<proteinExistence type="predicted"/>
<organism evidence="2 3">
    <name type="scientific">Mangrovivirga cuniculi</name>
    <dbReference type="NCBI Taxonomy" id="2715131"/>
    <lineage>
        <taxon>Bacteria</taxon>
        <taxon>Pseudomonadati</taxon>
        <taxon>Bacteroidota</taxon>
        <taxon>Cytophagia</taxon>
        <taxon>Cytophagales</taxon>
        <taxon>Mangrovivirgaceae</taxon>
        <taxon>Mangrovivirga</taxon>
    </lineage>
</organism>
<keyword evidence="3" id="KW-1185">Reference proteome</keyword>
<reference evidence="2 3" key="1">
    <citation type="submission" date="2018-04" db="EMBL/GenBank/DDBJ databases">
        <title>Complete genome uncultured novel isolate.</title>
        <authorList>
            <person name="Merlino G."/>
        </authorList>
    </citation>
    <scope>NUCLEOTIDE SEQUENCE [LARGE SCALE GENOMIC DNA]</scope>
    <source>
        <strain evidence="3">R1DC9</strain>
    </source>
</reference>
<gene>
    <name evidence="2" type="ORF">DCC35_07710</name>
</gene>
<dbReference type="RefSeq" id="WP_137090221.1">
    <property type="nucleotide sequence ID" value="NZ_CP028923.1"/>
</dbReference>
<keyword evidence="1" id="KW-0812">Transmembrane</keyword>
<accession>A0A4D7JUX4</accession>